<dbReference type="GO" id="GO:0005634">
    <property type="term" value="C:nucleus"/>
    <property type="evidence" value="ECO:0007669"/>
    <property type="project" value="TreeGrafter"/>
</dbReference>
<sequence length="480" mass="53009">MEPENYHSHELHQQQVQQYMQDVQATLQQLHLQQEQQQQQQQQLQPVQAGFAPRRQYENIDTSNTGMAAGCVVNGSAGTGPSTSSKAITRPKKKAQTLHQQQQLQQQQLHQQEQQPQLSELTGVGSAGLLPPEEAFRFVNETDANGLAMKTPVSILQELLSRRGITPGYELVQIEGAIHEPTFRFRVSFKDKDTPFTAMGAGRSKKEAKHAAARALIDKLSGVQLETGVKTPPPAAVGCSMTGSSGDGNANVAGSGDGADKIVGNPIGWLQEMCMQRRWPPPTYETETEVGLPHERLFTIACTILNYREVGKGKSKKIAKRLAAHKMWTHLQEAPIDAAKINDSICVDLEGDARINDNYYGDLKDITVPTLTTQHSNKVSQFHRTLKNATGKKLIKLQKTCLKNPKIDYVKLLSEIGIENQFEVTYVDIEEKTFSNKYQCLVQLSTLPVGVCHGTGASAAEAQRMAAQNALEYLKIMTKK</sequence>
<dbReference type="SMART" id="SM00358">
    <property type="entry name" value="DSRM"/>
    <property type="match status" value="3"/>
</dbReference>
<dbReference type="Pfam" id="PF00035">
    <property type="entry name" value="dsrm"/>
    <property type="match status" value="2"/>
</dbReference>
<evidence type="ECO:0000313" key="10">
    <source>
        <dbReference type="Proteomes" id="UP000494163"/>
    </source>
</evidence>
<evidence type="ECO:0000256" key="2">
    <source>
        <dbReference type="ARBA" id="ARBA00022490"/>
    </source>
</evidence>
<dbReference type="FunFam" id="3.30.160.20:FF:000120">
    <property type="entry name" value="RISC-loading complex subunit TARBP2"/>
    <property type="match status" value="1"/>
</dbReference>
<evidence type="ECO:0000256" key="4">
    <source>
        <dbReference type="ARBA" id="ARBA00022884"/>
    </source>
</evidence>
<dbReference type="PROSITE" id="PS50137">
    <property type="entry name" value="DS_RBD"/>
    <property type="match status" value="3"/>
</dbReference>
<feature type="domain" description="DRBM" evidence="8">
    <location>
        <begin position="151"/>
        <end position="222"/>
    </location>
</feature>
<dbReference type="GO" id="GO:0035197">
    <property type="term" value="F:siRNA binding"/>
    <property type="evidence" value="ECO:0007669"/>
    <property type="project" value="TreeGrafter"/>
</dbReference>
<dbReference type="GO" id="GO:0016442">
    <property type="term" value="C:RISC complex"/>
    <property type="evidence" value="ECO:0007669"/>
    <property type="project" value="TreeGrafter"/>
</dbReference>
<evidence type="ECO:0000256" key="7">
    <source>
        <dbReference type="SAM" id="MobiDB-lite"/>
    </source>
</evidence>
<organism evidence="9 10">
    <name type="scientific">Drosophila busckii</name>
    <name type="common">Fruit fly</name>
    <dbReference type="NCBI Taxonomy" id="30019"/>
    <lineage>
        <taxon>Eukaryota</taxon>
        <taxon>Metazoa</taxon>
        <taxon>Ecdysozoa</taxon>
        <taxon>Arthropoda</taxon>
        <taxon>Hexapoda</taxon>
        <taxon>Insecta</taxon>
        <taxon>Pterygota</taxon>
        <taxon>Neoptera</taxon>
        <taxon>Endopterygota</taxon>
        <taxon>Diptera</taxon>
        <taxon>Brachycera</taxon>
        <taxon>Muscomorpha</taxon>
        <taxon>Ephydroidea</taxon>
        <taxon>Drosophilidae</taxon>
        <taxon>Drosophila</taxon>
    </lineage>
</organism>
<evidence type="ECO:0000259" key="8">
    <source>
        <dbReference type="PROSITE" id="PS50137"/>
    </source>
</evidence>
<keyword evidence="10" id="KW-1185">Reference proteome</keyword>
<dbReference type="EMBL" id="CP012523">
    <property type="protein sequence ID" value="ALC39969.1"/>
    <property type="molecule type" value="Genomic_DNA"/>
</dbReference>
<feature type="domain" description="DRBM" evidence="8">
    <location>
        <begin position="408"/>
        <end position="476"/>
    </location>
</feature>
<keyword evidence="5" id="KW-0943">RNA-mediated gene silencing</keyword>
<dbReference type="OrthoDB" id="10056847at2759"/>
<evidence type="ECO:0000256" key="1">
    <source>
        <dbReference type="ARBA" id="ARBA00004496"/>
    </source>
</evidence>
<feature type="compositionally biased region" description="Low complexity" evidence="7">
    <location>
        <begin position="97"/>
        <end position="116"/>
    </location>
</feature>
<dbReference type="Gene3D" id="3.30.160.20">
    <property type="match status" value="3"/>
</dbReference>
<keyword evidence="4 6" id="KW-0694">RNA-binding</keyword>
<dbReference type="CDD" id="cd19862">
    <property type="entry name" value="DSRM_PRKRA-like_rpt1"/>
    <property type="match status" value="1"/>
</dbReference>
<dbReference type="PANTHER" id="PTHR46205:SF3">
    <property type="entry name" value="LOQUACIOUS, ISOFORM B"/>
    <property type="match status" value="1"/>
</dbReference>
<dbReference type="CDD" id="cd19864">
    <property type="entry name" value="DSRM_PRKRA-like_rpt3"/>
    <property type="match status" value="1"/>
</dbReference>
<protein>
    <submittedName>
        <fullName evidence="9">Loqs</fullName>
    </submittedName>
</protein>
<feature type="domain" description="DRBM" evidence="8">
    <location>
        <begin position="265"/>
        <end position="333"/>
    </location>
</feature>
<dbReference type="CDD" id="cd19863">
    <property type="entry name" value="DSRM_PRKRA-like_rpt2"/>
    <property type="match status" value="1"/>
</dbReference>
<dbReference type="GO" id="GO:0030422">
    <property type="term" value="P:siRNA processing"/>
    <property type="evidence" value="ECO:0007669"/>
    <property type="project" value="TreeGrafter"/>
</dbReference>
<evidence type="ECO:0000256" key="6">
    <source>
        <dbReference type="PROSITE-ProRule" id="PRU00266"/>
    </source>
</evidence>
<dbReference type="GO" id="GO:0005737">
    <property type="term" value="C:cytoplasm"/>
    <property type="evidence" value="ECO:0007669"/>
    <property type="project" value="UniProtKB-SubCell"/>
</dbReference>
<dbReference type="GO" id="GO:0070578">
    <property type="term" value="C:RISC-loading complex"/>
    <property type="evidence" value="ECO:0007669"/>
    <property type="project" value="UniProtKB-ARBA"/>
</dbReference>
<proteinExistence type="predicted"/>
<dbReference type="SUPFAM" id="SSF54768">
    <property type="entry name" value="dsRNA-binding domain-like"/>
    <property type="match status" value="3"/>
</dbReference>
<dbReference type="FunFam" id="3.30.160.20:FF:000007">
    <property type="entry name" value="Double-stranded RNA-binding protein Staufen homolog 1"/>
    <property type="match status" value="1"/>
</dbReference>
<comment type="subcellular location">
    <subcellularLocation>
        <location evidence="1">Cytoplasm</location>
    </subcellularLocation>
</comment>
<evidence type="ECO:0000256" key="5">
    <source>
        <dbReference type="ARBA" id="ARBA00023158"/>
    </source>
</evidence>
<dbReference type="InterPro" id="IPR051247">
    <property type="entry name" value="RLC_Component"/>
</dbReference>
<gene>
    <name evidence="9" type="ORF">Dbus_chr2Lg2054</name>
</gene>
<dbReference type="PANTHER" id="PTHR46205">
    <property type="entry name" value="LOQUACIOUS, ISOFORM B"/>
    <property type="match status" value="1"/>
</dbReference>
<evidence type="ECO:0000256" key="3">
    <source>
        <dbReference type="ARBA" id="ARBA00022737"/>
    </source>
</evidence>
<keyword evidence="3" id="KW-0677">Repeat</keyword>
<keyword evidence="2" id="KW-0963">Cytoplasm</keyword>
<dbReference type="GO" id="GO:0070920">
    <property type="term" value="P:regulation of regulatory ncRNA processing"/>
    <property type="evidence" value="ECO:0007669"/>
    <property type="project" value="TreeGrafter"/>
</dbReference>
<dbReference type="GO" id="GO:0048477">
    <property type="term" value="P:oogenesis"/>
    <property type="evidence" value="ECO:0007669"/>
    <property type="project" value="UniProtKB-ARBA"/>
</dbReference>
<dbReference type="AlphaFoldDB" id="A0A0M3QU41"/>
<dbReference type="Proteomes" id="UP000494163">
    <property type="component" value="Chromosome 2L"/>
</dbReference>
<accession>A0A0M3QU41</accession>
<name>A0A0M3QU41_DROBS</name>
<evidence type="ECO:0000313" key="9">
    <source>
        <dbReference type="EMBL" id="ALC39969.1"/>
    </source>
</evidence>
<dbReference type="SMR" id="A0A0M3QU41"/>
<feature type="region of interest" description="Disordered" evidence="7">
    <location>
        <begin position="76"/>
        <end position="116"/>
    </location>
</feature>
<dbReference type="GO" id="GO:0003725">
    <property type="term" value="F:double-stranded RNA binding"/>
    <property type="evidence" value="ECO:0007669"/>
    <property type="project" value="TreeGrafter"/>
</dbReference>
<dbReference type="STRING" id="30019.A0A0M3QU41"/>
<dbReference type="OMA" id="GYSCTWD"/>
<dbReference type="InterPro" id="IPR014720">
    <property type="entry name" value="dsRBD_dom"/>
</dbReference>
<reference evidence="9 10" key="1">
    <citation type="submission" date="2015-08" db="EMBL/GenBank/DDBJ databases">
        <title>Ancestral chromatin configuration constrains chromatin evolution on differentiating sex chromosomes in Drosophila.</title>
        <authorList>
            <person name="Zhou Q."/>
            <person name="Bachtrog D."/>
        </authorList>
    </citation>
    <scope>NUCLEOTIDE SEQUENCE [LARGE SCALE GENOMIC DNA]</scope>
    <source>
        <tissue evidence="9">Whole larvae</tissue>
    </source>
</reference>